<dbReference type="InterPro" id="IPR000182">
    <property type="entry name" value="GNAT_dom"/>
</dbReference>
<evidence type="ECO:0000313" key="2">
    <source>
        <dbReference type="EMBL" id="SDN23403.1"/>
    </source>
</evidence>
<dbReference type="Pfam" id="PF00583">
    <property type="entry name" value="Acetyltransf_1"/>
    <property type="match status" value="1"/>
</dbReference>
<dbReference type="GO" id="GO:0009030">
    <property type="term" value="F:thiamine-phosphate kinase activity"/>
    <property type="evidence" value="ECO:0007669"/>
    <property type="project" value="InterPro"/>
</dbReference>
<dbReference type="AlphaFoldDB" id="A0A1G9ZRY2"/>
<dbReference type="Pfam" id="PF02769">
    <property type="entry name" value="AIRS_C"/>
    <property type="match status" value="1"/>
</dbReference>
<dbReference type="InterPro" id="IPR016188">
    <property type="entry name" value="PurM-like_N"/>
</dbReference>
<dbReference type="Gene3D" id="3.30.1330.10">
    <property type="entry name" value="PurM-like, N-terminal domain"/>
    <property type="match status" value="1"/>
</dbReference>
<dbReference type="SUPFAM" id="SSF55326">
    <property type="entry name" value="PurM N-terminal domain-like"/>
    <property type="match status" value="1"/>
</dbReference>
<dbReference type="STRING" id="310781.SAMN05216259_103255"/>
<dbReference type="InterPro" id="IPR023911">
    <property type="entry name" value="MSMEG_0567/sll0787_C"/>
</dbReference>
<gene>
    <name evidence="2" type="ORF">SAMN05216259_103255</name>
</gene>
<dbReference type="NCBIfam" id="TIGR04050">
    <property type="entry name" value="MSMEG_0567_Cter"/>
    <property type="match status" value="1"/>
</dbReference>
<dbReference type="SUPFAM" id="SSF55729">
    <property type="entry name" value="Acyl-CoA N-acyltransferases (Nat)"/>
    <property type="match status" value="1"/>
</dbReference>
<evidence type="ECO:0000259" key="1">
    <source>
        <dbReference type="PROSITE" id="PS51186"/>
    </source>
</evidence>
<dbReference type="InterPro" id="IPR016181">
    <property type="entry name" value="Acyl_CoA_acyltransferase"/>
</dbReference>
<reference evidence="2 3" key="1">
    <citation type="submission" date="2016-10" db="EMBL/GenBank/DDBJ databases">
        <authorList>
            <person name="de Groot N.N."/>
        </authorList>
    </citation>
    <scope>NUCLEOTIDE SEQUENCE [LARGE SCALE GENOMIC DNA]</scope>
    <source>
        <strain evidence="2 3">CGMCC 4.2022</strain>
    </source>
</reference>
<dbReference type="NCBIfam" id="TIGR04045">
    <property type="entry name" value="MSMEG_0567_GNAT"/>
    <property type="match status" value="1"/>
</dbReference>
<dbReference type="Proteomes" id="UP000199341">
    <property type="component" value="Unassembled WGS sequence"/>
</dbReference>
<dbReference type="PANTHER" id="PTHR30270:SF0">
    <property type="entry name" value="THIAMINE-MONOPHOSPHATE KINASE"/>
    <property type="match status" value="1"/>
</dbReference>
<evidence type="ECO:0000313" key="3">
    <source>
        <dbReference type="Proteomes" id="UP000199341"/>
    </source>
</evidence>
<dbReference type="SUPFAM" id="SSF56042">
    <property type="entry name" value="PurM C-terminal domain-like"/>
    <property type="match status" value="1"/>
</dbReference>
<name>A0A1G9ZRY2_9ACTN</name>
<dbReference type="PANTHER" id="PTHR30270">
    <property type="entry name" value="THIAMINE-MONOPHOSPHATE KINASE"/>
    <property type="match status" value="1"/>
</dbReference>
<organism evidence="2 3">
    <name type="scientific">Actinacidiphila guanduensis</name>
    <dbReference type="NCBI Taxonomy" id="310781"/>
    <lineage>
        <taxon>Bacteria</taxon>
        <taxon>Bacillati</taxon>
        <taxon>Actinomycetota</taxon>
        <taxon>Actinomycetes</taxon>
        <taxon>Kitasatosporales</taxon>
        <taxon>Streptomycetaceae</taxon>
        <taxon>Actinacidiphila</taxon>
    </lineage>
</organism>
<proteinExistence type="predicted"/>
<dbReference type="InterPro" id="IPR006283">
    <property type="entry name" value="ThiL-like"/>
</dbReference>
<protein>
    <submittedName>
        <fullName evidence="2">Putative N-acetyltransferase, MSMEG_0567 N-terminal domain family</fullName>
    </submittedName>
</protein>
<dbReference type="InterPro" id="IPR036676">
    <property type="entry name" value="PurM-like_C_sf"/>
</dbReference>
<dbReference type="EMBL" id="FNIE01000003">
    <property type="protein sequence ID" value="SDN23403.1"/>
    <property type="molecule type" value="Genomic_DNA"/>
</dbReference>
<keyword evidence="3" id="KW-1185">Reference proteome</keyword>
<dbReference type="PROSITE" id="PS51186">
    <property type="entry name" value="GNAT"/>
    <property type="match status" value="1"/>
</dbReference>
<dbReference type="InterPro" id="IPR010918">
    <property type="entry name" value="PurM-like_C_dom"/>
</dbReference>
<dbReference type="Pfam" id="PF00586">
    <property type="entry name" value="AIRS"/>
    <property type="match status" value="1"/>
</dbReference>
<feature type="domain" description="N-acetyltransferase" evidence="1">
    <location>
        <begin position="39"/>
        <end position="187"/>
    </location>
</feature>
<dbReference type="GO" id="GO:0016747">
    <property type="term" value="F:acyltransferase activity, transferring groups other than amino-acyl groups"/>
    <property type="evidence" value="ECO:0007669"/>
    <property type="project" value="InterPro"/>
</dbReference>
<dbReference type="Gene3D" id="3.90.650.10">
    <property type="entry name" value="PurM-like C-terminal domain"/>
    <property type="match status" value="1"/>
</dbReference>
<dbReference type="GO" id="GO:0009228">
    <property type="term" value="P:thiamine biosynthetic process"/>
    <property type="evidence" value="ECO:0007669"/>
    <property type="project" value="InterPro"/>
</dbReference>
<sequence>MSAVSLLDGGPAAPPAPEAQDILALLGDRATLARARAGFRIEQATDTAAHAEYRQLRRQVFVAEQGLFDRHDLDGHDADPRTVVLLARDREGALLGGVRLHPVPDGPDIGWWAGSRLAVHPAARRASGVGPALVRAACARAEQEGVLRFDATVQPAAERMFARLGWQRVRPAVAAGRPHVLMRWPIGRIAALAEAAKSPLGPLLAALRGAVPDTEGPRPYGASGPASSGFAGAYPDGPAAVAGSYGASAGFDGTYPGGPGTAAGSYAGPGDAGSPGGYEGRAAAGPYAAVPGVPGAYPGGPGRLPSPYSGFAGLGGAGFVGDDGAPVPGSDVIAACDAILPSMVARDPEWAGWCAVLVNVNDLAAMGASPVGLLDALGAPDAAHARRVLDGLARACAAWGLPVLGGHTQLGVPAALSVTALGRTAHPVPGGGGRPGHRVRLTADLGGSWRAGYRGRQWDSTSGRRADELRAMAGAVAAARPAAAKDVSMAGAAGTLGMLAEASGCRAVLDVAAVPRPRGASMGDWLTCFPGFAMLTADAPGAPELSAGPATGAVCGELTQGQGVGLRWPDGETTEAVTAAVTGMGPA</sequence>
<keyword evidence="2" id="KW-0808">Transferase</keyword>
<dbReference type="InterPro" id="IPR024035">
    <property type="entry name" value="MSMEG_0567_GNAT"/>
</dbReference>
<dbReference type="InterPro" id="IPR036921">
    <property type="entry name" value="PurM-like_N_sf"/>
</dbReference>
<accession>A0A1G9ZRY2</accession>
<dbReference type="CDD" id="cd04301">
    <property type="entry name" value="NAT_SF"/>
    <property type="match status" value="1"/>
</dbReference>
<dbReference type="Gene3D" id="3.40.630.30">
    <property type="match status" value="1"/>
</dbReference>